<accession>A0A7C4L0U4</accession>
<dbReference type="InterPro" id="IPR036388">
    <property type="entry name" value="WH-like_DNA-bd_sf"/>
</dbReference>
<name>A0A7C4L0U4_9CHLR</name>
<dbReference type="GO" id="GO:0005829">
    <property type="term" value="C:cytosol"/>
    <property type="evidence" value="ECO:0007669"/>
    <property type="project" value="TreeGrafter"/>
</dbReference>
<evidence type="ECO:0000313" key="5">
    <source>
        <dbReference type="EMBL" id="HGS86735.1"/>
    </source>
</evidence>
<dbReference type="InterPro" id="IPR019887">
    <property type="entry name" value="Tscrpt_reg_AsnC/Lrp_C"/>
</dbReference>
<feature type="domain" description="HTH asnC-type" evidence="4">
    <location>
        <begin position="5"/>
        <end position="66"/>
    </location>
</feature>
<dbReference type="Pfam" id="PF01037">
    <property type="entry name" value="AsnC_trans_reg"/>
    <property type="match status" value="1"/>
</dbReference>
<dbReference type="PANTHER" id="PTHR30154:SF34">
    <property type="entry name" value="TRANSCRIPTIONAL REGULATOR AZLB"/>
    <property type="match status" value="1"/>
</dbReference>
<keyword evidence="3" id="KW-0804">Transcription</keyword>
<dbReference type="SUPFAM" id="SSF46785">
    <property type="entry name" value="Winged helix' DNA-binding domain"/>
    <property type="match status" value="1"/>
</dbReference>
<dbReference type="Pfam" id="PF13404">
    <property type="entry name" value="HTH_AsnC-type"/>
    <property type="match status" value="1"/>
</dbReference>
<dbReference type="CDD" id="cd00090">
    <property type="entry name" value="HTH_ARSR"/>
    <property type="match status" value="1"/>
</dbReference>
<dbReference type="InterPro" id="IPR019888">
    <property type="entry name" value="Tscrpt_reg_AsnC-like"/>
</dbReference>
<dbReference type="PROSITE" id="PS50956">
    <property type="entry name" value="HTH_ASNC_2"/>
    <property type="match status" value="1"/>
</dbReference>
<dbReference type="InterPro" id="IPR011008">
    <property type="entry name" value="Dimeric_a/b-barrel"/>
</dbReference>
<dbReference type="PANTHER" id="PTHR30154">
    <property type="entry name" value="LEUCINE-RESPONSIVE REGULATORY PROTEIN"/>
    <property type="match status" value="1"/>
</dbReference>
<keyword evidence="1" id="KW-0805">Transcription regulation</keyword>
<organism evidence="5">
    <name type="scientific">Bellilinea caldifistulae</name>
    <dbReference type="NCBI Taxonomy" id="360411"/>
    <lineage>
        <taxon>Bacteria</taxon>
        <taxon>Bacillati</taxon>
        <taxon>Chloroflexota</taxon>
        <taxon>Anaerolineae</taxon>
        <taxon>Anaerolineales</taxon>
        <taxon>Anaerolineaceae</taxon>
        <taxon>Bellilinea</taxon>
    </lineage>
</organism>
<dbReference type="InterPro" id="IPR011991">
    <property type="entry name" value="ArsR-like_HTH"/>
</dbReference>
<dbReference type="InterPro" id="IPR000485">
    <property type="entry name" value="AsnC-type_HTH_dom"/>
</dbReference>
<dbReference type="PRINTS" id="PR00033">
    <property type="entry name" value="HTHASNC"/>
</dbReference>
<evidence type="ECO:0000256" key="1">
    <source>
        <dbReference type="ARBA" id="ARBA00023015"/>
    </source>
</evidence>
<dbReference type="Gene3D" id="1.10.10.10">
    <property type="entry name" value="Winged helix-like DNA-binding domain superfamily/Winged helix DNA-binding domain"/>
    <property type="match status" value="1"/>
</dbReference>
<dbReference type="InterPro" id="IPR036390">
    <property type="entry name" value="WH_DNA-bd_sf"/>
</dbReference>
<protein>
    <submittedName>
        <fullName evidence="5">Lrp/AsnC family transcriptional regulator</fullName>
    </submittedName>
</protein>
<comment type="caution">
    <text evidence="5">The sequence shown here is derived from an EMBL/GenBank/DDBJ whole genome shotgun (WGS) entry which is preliminary data.</text>
</comment>
<dbReference type="EMBL" id="DSXR01000048">
    <property type="protein sequence ID" value="HGS86735.1"/>
    <property type="molecule type" value="Genomic_DNA"/>
</dbReference>
<gene>
    <name evidence="5" type="ORF">ENT17_03875</name>
</gene>
<evidence type="ECO:0000256" key="3">
    <source>
        <dbReference type="ARBA" id="ARBA00023163"/>
    </source>
</evidence>
<dbReference type="SMART" id="SM00344">
    <property type="entry name" value="HTH_ASNC"/>
    <property type="match status" value="1"/>
</dbReference>
<proteinExistence type="predicted"/>
<dbReference type="GO" id="GO:0043200">
    <property type="term" value="P:response to amino acid"/>
    <property type="evidence" value="ECO:0007669"/>
    <property type="project" value="TreeGrafter"/>
</dbReference>
<keyword evidence="2" id="KW-0238">DNA-binding</keyword>
<dbReference type="AlphaFoldDB" id="A0A7C4L0U4"/>
<evidence type="ECO:0000256" key="2">
    <source>
        <dbReference type="ARBA" id="ARBA00023125"/>
    </source>
</evidence>
<evidence type="ECO:0000259" key="4">
    <source>
        <dbReference type="PROSITE" id="PS50956"/>
    </source>
</evidence>
<dbReference type="Gene3D" id="3.30.70.920">
    <property type="match status" value="1"/>
</dbReference>
<dbReference type="GO" id="GO:0043565">
    <property type="term" value="F:sequence-specific DNA binding"/>
    <property type="evidence" value="ECO:0007669"/>
    <property type="project" value="InterPro"/>
</dbReference>
<dbReference type="SUPFAM" id="SSF54909">
    <property type="entry name" value="Dimeric alpha+beta barrel"/>
    <property type="match status" value="1"/>
</dbReference>
<sequence>MNIKLDWTDKQIIDLLTIDGRMPASDIARTIGGITERAVRYRIQRLVDEGVISITAVVNPKAIGFPVIADIFIQVEPGMILDVAGKISRFENVSYVACSTGERDISVQVVARDNQELYTFVTEVIGRIPGVQKTITSLVPFIVKDDSHWRIPASYFENQNPKS</sequence>
<reference evidence="5" key="1">
    <citation type="journal article" date="2020" name="mSystems">
        <title>Genome- and Community-Level Interaction Insights into Carbon Utilization and Element Cycling Functions of Hydrothermarchaeota in Hydrothermal Sediment.</title>
        <authorList>
            <person name="Zhou Z."/>
            <person name="Liu Y."/>
            <person name="Xu W."/>
            <person name="Pan J."/>
            <person name="Luo Z.H."/>
            <person name="Li M."/>
        </authorList>
    </citation>
    <scope>NUCLEOTIDE SEQUENCE [LARGE SCALE GENOMIC DNA]</scope>
    <source>
        <strain evidence="5">SpSt-556</strain>
    </source>
</reference>